<dbReference type="Proteomes" id="UP000319007">
    <property type="component" value="Unassembled WGS sequence"/>
</dbReference>
<dbReference type="AlphaFoldDB" id="A0A524EN15"/>
<dbReference type="EMBL" id="SDNP01000006">
    <property type="protein sequence ID" value="TFG14500.1"/>
    <property type="molecule type" value="Genomic_DNA"/>
</dbReference>
<accession>A0A524EN15</accession>
<protein>
    <recommendedName>
        <fullName evidence="1">UPF0215 protein EU537_03525</fullName>
    </recommendedName>
</protein>
<evidence type="ECO:0000313" key="2">
    <source>
        <dbReference type="EMBL" id="TFG14500.1"/>
    </source>
</evidence>
<dbReference type="InterPro" id="IPR002802">
    <property type="entry name" value="Endo_dU"/>
</dbReference>
<comment type="caution">
    <text evidence="2">The sequence shown here is derived from an EMBL/GenBank/DDBJ whole genome shotgun (WGS) entry which is preliminary data.</text>
</comment>
<evidence type="ECO:0000313" key="3">
    <source>
        <dbReference type="Proteomes" id="UP000319007"/>
    </source>
</evidence>
<dbReference type="PANTHER" id="PTHR39518">
    <property type="entry name" value="UPF0215 PROTEIN MJ1150"/>
    <property type="match status" value="1"/>
</dbReference>
<dbReference type="PIRSF" id="PIRSF006380">
    <property type="entry name" value="UCP006380"/>
    <property type="match status" value="1"/>
</dbReference>
<organism evidence="2 3">
    <name type="scientific">Thorarchaeota archaeon (strain OWC)</name>
    <dbReference type="NCBI Taxonomy" id="2053491"/>
    <lineage>
        <taxon>Archaea</taxon>
        <taxon>Promethearchaeati</taxon>
        <taxon>Candidatus Thorarchaeota</taxon>
    </lineage>
</organism>
<name>A0A524EN15_THOAR</name>
<dbReference type="Pfam" id="PF01949">
    <property type="entry name" value="Endo_dU"/>
    <property type="match status" value="1"/>
</dbReference>
<dbReference type="Gene3D" id="3.30.2170.10">
    <property type="entry name" value="archaeoglobus fulgidus dsm 4304 superfamily"/>
    <property type="match status" value="1"/>
</dbReference>
<dbReference type="PANTHER" id="PTHR39518:SF2">
    <property type="entry name" value="UPF0215 PROTEIN MJ1150"/>
    <property type="match status" value="1"/>
</dbReference>
<sequence>MNEHIDLGNAEESDDNLQWKRGVRVLGVAESFEKDDTKSHVSGVIMRGDLRIDGFGFCLPTVGGRDASRELLKMFNRISRDDVRAWMLGGSVVSWFNIIDVNLLYAETGVPVACISYEDSEGIDKYIREYFPDDHQERIDLLKSMGERTKIALESGFDVYVLTAGMSTRSAKDLLNLFTLDGKVPEPIRVARLLSSTFREYRK</sequence>
<reference evidence="2 3" key="1">
    <citation type="submission" date="2019-01" db="EMBL/GenBank/DDBJ databases">
        <title>Elucidating Asgardaeota metabolism in a sunlit microoxic niche using comparative genomics.</title>
        <authorList>
            <person name="Bulzu P.-A."/>
            <person name="Andrei S.-A."/>
            <person name="Salcher M."/>
            <person name="Mehrshad M."/>
            <person name="Inoue K."/>
            <person name="Kandori H."/>
            <person name="Beja O."/>
            <person name="Ghai R."/>
            <person name="Banciu H.L."/>
        </authorList>
    </citation>
    <scope>NUCLEOTIDE SEQUENCE [LARGE SCALE GENOMIC DNA]</scope>
    <source>
        <strain evidence="2">TEKIR_14</strain>
    </source>
</reference>
<comment type="similarity">
    <text evidence="1">Belongs to the UPF0215 family.</text>
</comment>
<proteinExistence type="inferred from homology"/>
<dbReference type="HAMAP" id="MF_00582">
    <property type="entry name" value="UPF0215"/>
    <property type="match status" value="1"/>
</dbReference>
<evidence type="ECO:0000256" key="1">
    <source>
        <dbReference type="HAMAP-Rule" id="MF_00582"/>
    </source>
</evidence>
<gene>
    <name evidence="2" type="ORF">EU537_03525</name>
</gene>